<dbReference type="Gramene" id="RZC80248">
    <property type="protein sequence ID" value="RZC80248"/>
    <property type="gene ID" value="C5167_042826"/>
</dbReference>
<dbReference type="AlphaFoldDB" id="A0A4Y7L720"/>
<keyword evidence="3" id="KW-1185">Reference proteome</keyword>
<evidence type="ECO:0000256" key="1">
    <source>
        <dbReference type="SAM" id="MobiDB-lite"/>
    </source>
</evidence>
<dbReference type="Proteomes" id="UP000316621">
    <property type="component" value="Chromosome 10"/>
</dbReference>
<evidence type="ECO:0000313" key="2">
    <source>
        <dbReference type="EMBL" id="RZC80248.1"/>
    </source>
</evidence>
<name>A0A4Y7L720_PAPSO</name>
<proteinExistence type="predicted"/>
<dbReference type="EMBL" id="CM010724">
    <property type="protein sequence ID" value="RZC80248.1"/>
    <property type="molecule type" value="Genomic_DNA"/>
</dbReference>
<sequence length="123" mass="13855">MIGRRTPDVTSPPLHNFKFKICMLSSIGITCVVYRKHKYEPVPRSPDGIVDVNFNSDSSNDSWIATKSVAVEFPKFSFKKSRVQIQQLAANRVAVELRTNPRSKTPNIGRREGGPVQNLKQDI</sequence>
<gene>
    <name evidence="2" type="ORF">C5167_042826</name>
</gene>
<organism evidence="2 3">
    <name type="scientific">Papaver somniferum</name>
    <name type="common">Opium poppy</name>
    <dbReference type="NCBI Taxonomy" id="3469"/>
    <lineage>
        <taxon>Eukaryota</taxon>
        <taxon>Viridiplantae</taxon>
        <taxon>Streptophyta</taxon>
        <taxon>Embryophyta</taxon>
        <taxon>Tracheophyta</taxon>
        <taxon>Spermatophyta</taxon>
        <taxon>Magnoliopsida</taxon>
        <taxon>Ranunculales</taxon>
        <taxon>Papaveraceae</taxon>
        <taxon>Papaveroideae</taxon>
        <taxon>Papaver</taxon>
    </lineage>
</organism>
<feature type="region of interest" description="Disordered" evidence="1">
    <location>
        <begin position="99"/>
        <end position="123"/>
    </location>
</feature>
<accession>A0A4Y7L720</accession>
<protein>
    <submittedName>
        <fullName evidence="2">Uncharacterized protein</fullName>
    </submittedName>
</protein>
<reference evidence="2 3" key="1">
    <citation type="journal article" date="2018" name="Science">
        <title>The opium poppy genome and morphinan production.</title>
        <authorList>
            <person name="Guo L."/>
            <person name="Winzer T."/>
            <person name="Yang X."/>
            <person name="Li Y."/>
            <person name="Ning Z."/>
            <person name="He Z."/>
            <person name="Teodor R."/>
            <person name="Lu Y."/>
            <person name="Bowser T.A."/>
            <person name="Graham I.A."/>
            <person name="Ye K."/>
        </authorList>
    </citation>
    <scope>NUCLEOTIDE SEQUENCE [LARGE SCALE GENOMIC DNA]</scope>
    <source>
        <strain evidence="3">cv. HN1</strain>
        <tissue evidence="2">Leaves</tissue>
    </source>
</reference>
<evidence type="ECO:0000313" key="3">
    <source>
        <dbReference type="Proteomes" id="UP000316621"/>
    </source>
</evidence>